<dbReference type="PROSITE" id="PS50088">
    <property type="entry name" value="ANK_REPEAT"/>
    <property type="match status" value="1"/>
</dbReference>
<keyword evidence="5" id="KW-1185">Reference proteome</keyword>
<sequence length="155" mass="16199">MGSLPSVRGAAQQAAQAAYKKALEVASAADARLIFLSAIDTGSRRLVQLHLDNGVDANQQTPEGRSALHPAAAGGHEAVVQLLLTCQGVEVNPRDQHGRTPLSWAAGGGFIAVVELLLAHPGVEADAEDEVRRTPLSWAASRGFNVVAEILIARP</sequence>
<dbReference type="InterPro" id="IPR036770">
    <property type="entry name" value="Ankyrin_rpt-contain_sf"/>
</dbReference>
<evidence type="ECO:0000256" key="1">
    <source>
        <dbReference type="ARBA" id="ARBA00022737"/>
    </source>
</evidence>
<protein>
    <submittedName>
        <fullName evidence="4">Ankyrin repeat-containing domain protein</fullName>
    </submittedName>
</protein>
<evidence type="ECO:0000256" key="2">
    <source>
        <dbReference type="ARBA" id="ARBA00023043"/>
    </source>
</evidence>
<dbReference type="Pfam" id="PF12796">
    <property type="entry name" value="Ank_2"/>
    <property type="match status" value="1"/>
</dbReference>
<reference evidence="4" key="1">
    <citation type="journal article" date="2023" name="Mol. Phylogenet. Evol.">
        <title>Genome-scale phylogeny and comparative genomics of the fungal order Sordariales.</title>
        <authorList>
            <person name="Hensen N."/>
            <person name="Bonometti L."/>
            <person name="Westerberg I."/>
            <person name="Brannstrom I.O."/>
            <person name="Guillou S."/>
            <person name="Cros-Aarteil S."/>
            <person name="Calhoun S."/>
            <person name="Haridas S."/>
            <person name="Kuo A."/>
            <person name="Mondo S."/>
            <person name="Pangilinan J."/>
            <person name="Riley R."/>
            <person name="LaButti K."/>
            <person name="Andreopoulos B."/>
            <person name="Lipzen A."/>
            <person name="Chen C."/>
            <person name="Yan M."/>
            <person name="Daum C."/>
            <person name="Ng V."/>
            <person name="Clum A."/>
            <person name="Steindorff A."/>
            <person name="Ohm R.A."/>
            <person name="Martin F."/>
            <person name="Silar P."/>
            <person name="Natvig D.O."/>
            <person name="Lalanne C."/>
            <person name="Gautier V."/>
            <person name="Ament-Velasquez S.L."/>
            <person name="Kruys A."/>
            <person name="Hutchinson M.I."/>
            <person name="Powell A.J."/>
            <person name="Barry K."/>
            <person name="Miller A.N."/>
            <person name="Grigoriev I.V."/>
            <person name="Debuchy R."/>
            <person name="Gladieux P."/>
            <person name="Hiltunen Thoren M."/>
            <person name="Johannesson H."/>
        </authorList>
    </citation>
    <scope>NUCLEOTIDE SEQUENCE</scope>
    <source>
        <strain evidence="4">CBS 232.78</strain>
    </source>
</reference>
<feature type="repeat" description="ANK" evidence="3">
    <location>
        <begin position="63"/>
        <end position="96"/>
    </location>
</feature>
<dbReference type="PANTHER" id="PTHR24198">
    <property type="entry name" value="ANKYRIN REPEAT AND PROTEIN KINASE DOMAIN-CONTAINING PROTEIN"/>
    <property type="match status" value="1"/>
</dbReference>
<organism evidence="4 5">
    <name type="scientific">Podospora didyma</name>
    <dbReference type="NCBI Taxonomy" id="330526"/>
    <lineage>
        <taxon>Eukaryota</taxon>
        <taxon>Fungi</taxon>
        <taxon>Dikarya</taxon>
        <taxon>Ascomycota</taxon>
        <taxon>Pezizomycotina</taxon>
        <taxon>Sordariomycetes</taxon>
        <taxon>Sordariomycetidae</taxon>
        <taxon>Sordariales</taxon>
        <taxon>Podosporaceae</taxon>
        <taxon>Podospora</taxon>
    </lineage>
</organism>
<name>A0AAE0P4L3_9PEZI</name>
<evidence type="ECO:0000313" key="4">
    <source>
        <dbReference type="EMBL" id="KAK3393378.1"/>
    </source>
</evidence>
<accession>A0AAE0P4L3</accession>
<dbReference type="Proteomes" id="UP001285441">
    <property type="component" value="Unassembled WGS sequence"/>
</dbReference>
<dbReference type="SMART" id="SM00248">
    <property type="entry name" value="ANK"/>
    <property type="match status" value="3"/>
</dbReference>
<dbReference type="InterPro" id="IPR002110">
    <property type="entry name" value="Ankyrin_rpt"/>
</dbReference>
<keyword evidence="2 3" id="KW-0040">ANK repeat</keyword>
<reference evidence="4" key="2">
    <citation type="submission" date="2023-06" db="EMBL/GenBank/DDBJ databases">
        <authorList>
            <consortium name="Lawrence Berkeley National Laboratory"/>
            <person name="Haridas S."/>
            <person name="Hensen N."/>
            <person name="Bonometti L."/>
            <person name="Westerberg I."/>
            <person name="Brannstrom I.O."/>
            <person name="Guillou S."/>
            <person name="Cros-Aarteil S."/>
            <person name="Calhoun S."/>
            <person name="Kuo A."/>
            <person name="Mondo S."/>
            <person name="Pangilinan J."/>
            <person name="Riley R."/>
            <person name="LaButti K."/>
            <person name="Andreopoulos B."/>
            <person name="Lipzen A."/>
            <person name="Chen C."/>
            <person name="Yanf M."/>
            <person name="Daum C."/>
            <person name="Ng V."/>
            <person name="Clum A."/>
            <person name="Steindorff A."/>
            <person name="Ohm R."/>
            <person name="Martin F."/>
            <person name="Silar P."/>
            <person name="Natvig D."/>
            <person name="Lalanne C."/>
            <person name="Gautier V."/>
            <person name="Ament-velasquez S.L."/>
            <person name="Kruys A."/>
            <person name="Hutchinson M.I."/>
            <person name="Powell A.J."/>
            <person name="Barry K."/>
            <person name="Miller A.N."/>
            <person name="Grigoriev I.V."/>
            <person name="Debuchy R."/>
            <person name="Gladieux P."/>
            <person name="Thoren M.H."/>
            <person name="Johannesson H."/>
        </authorList>
    </citation>
    <scope>NUCLEOTIDE SEQUENCE</scope>
    <source>
        <strain evidence="4">CBS 232.78</strain>
    </source>
</reference>
<comment type="caution">
    <text evidence="4">The sequence shown here is derived from an EMBL/GenBank/DDBJ whole genome shotgun (WGS) entry which is preliminary data.</text>
</comment>
<evidence type="ECO:0000256" key="3">
    <source>
        <dbReference type="PROSITE-ProRule" id="PRU00023"/>
    </source>
</evidence>
<gene>
    <name evidence="4" type="ORF">B0H63DRAFT_386136</name>
</gene>
<dbReference type="Gene3D" id="1.25.40.20">
    <property type="entry name" value="Ankyrin repeat-containing domain"/>
    <property type="match status" value="2"/>
</dbReference>
<dbReference type="AlphaFoldDB" id="A0AAE0P4L3"/>
<dbReference type="PROSITE" id="PS50297">
    <property type="entry name" value="ANK_REP_REGION"/>
    <property type="match status" value="1"/>
</dbReference>
<dbReference type="SUPFAM" id="SSF48403">
    <property type="entry name" value="Ankyrin repeat"/>
    <property type="match status" value="1"/>
</dbReference>
<dbReference type="PANTHER" id="PTHR24198:SF165">
    <property type="entry name" value="ANKYRIN REPEAT-CONTAINING PROTEIN-RELATED"/>
    <property type="match status" value="1"/>
</dbReference>
<evidence type="ECO:0000313" key="5">
    <source>
        <dbReference type="Proteomes" id="UP001285441"/>
    </source>
</evidence>
<dbReference type="EMBL" id="JAULSW010000001">
    <property type="protein sequence ID" value="KAK3393378.1"/>
    <property type="molecule type" value="Genomic_DNA"/>
</dbReference>
<proteinExistence type="predicted"/>
<keyword evidence="1" id="KW-0677">Repeat</keyword>